<reference evidence="1 2" key="1">
    <citation type="submission" date="2021-08" db="EMBL/GenBank/DDBJ databases">
        <authorList>
            <person name="Ping M."/>
        </authorList>
    </citation>
    <scope>NUCLEOTIDE SEQUENCE [LARGE SCALE GENOMIC DNA]</scope>
    <source>
        <strain evidence="1 2">MG28</strain>
    </source>
</reference>
<proteinExistence type="predicted"/>
<dbReference type="EMBL" id="CP080647">
    <property type="protein sequence ID" value="QYX80247.1"/>
    <property type="molecule type" value="Genomic_DNA"/>
</dbReference>
<dbReference type="Proteomes" id="UP000827138">
    <property type="component" value="Chromosome"/>
</dbReference>
<gene>
    <name evidence="1" type="ORF">K1J60_30305</name>
</gene>
<evidence type="ECO:0000313" key="2">
    <source>
        <dbReference type="Proteomes" id="UP000827138"/>
    </source>
</evidence>
<dbReference type="RefSeq" id="WP_220648974.1">
    <property type="nucleotide sequence ID" value="NZ_CP080647.1"/>
</dbReference>
<organism evidence="1 2">
    <name type="scientific">Streptomyces akebiae</name>
    <dbReference type="NCBI Taxonomy" id="2865673"/>
    <lineage>
        <taxon>Bacteria</taxon>
        <taxon>Bacillati</taxon>
        <taxon>Actinomycetota</taxon>
        <taxon>Actinomycetes</taxon>
        <taxon>Kitasatosporales</taxon>
        <taxon>Streptomycetaceae</taxon>
        <taxon>Streptomyces</taxon>
    </lineage>
</organism>
<keyword evidence="2" id="KW-1185">Reference proteome</keyword>
<protein>
    <submittedName>
        <fullName evidence="1">Uncharacterized protein</fullName>
    </submittedName>
</protein>
<sequence length="173" mass="18450">MTTSVWPPRTRDRSALVHAYVDLLGWTLFVGSDPVQPGELEDAFTSNPNTVLLASCSSFDAVSIPYRAATEALIRLERKELSVPCLLSGERGIFLVEAGSGHRVAALGGVEVAAGDAARMILPPTVGARWDTPPWRRSERVPVKLHNTDVVGPFLSGALRLFSHSSEAGGAAC</sequence>
<name>A0ABX8XXD0_9ACTN</name>
<accession>A0ABX8XXD0</accession>
<evidence type="ECO:0000313" key="1">
    <source>
        <dbReference type="EMBL" id="QYX80247.1"/>
    </source>
</evidence>